<dbReference type="GO" id="GO:0005886">
    <property type="term" value="C:plasma membrane"/>
    <property type="evidence" value="ECO:0007669"/>
    <property type="project" value="UniProtKB-SubCell"/>
</dbReference>
<name>A0A5S9Q5X8_9HYPH</name>
<evidence type="ECO:0000256" key="8">
    <source>
        <dbReference type="ARBA" id="ARBA00023004"/>
    </source>
</evidence>
<evidence type="ECO:0000313" key="12">
    <source>
        <dbReference type="EMBL" id="CAA0112609.1"/>
    </source>
</evidence>
<keyword evidence="4" id="KW-1003">Cell membrane</keyword>
<dbReference type="PROSITE" id="PS50893">
    <property type="entry name" value="ABC_TRANSPORTER_2"/>
    <property type="match status" value="1"/>
</dbReference>
<evidence type="ECO:0000256" key="6">
    <source>
        <dbReference type="ARBA" id="ARBA00022741"/>
    </source>
</evidence>
<keyword evidence="7 12" id="KW-0067">ATP-binding</keyword>
<keyword evidence="8" id="KW-0408">Iron</keyword>
<dbReference type="PANTHER" id="PTHR42771:SF2">
    <property type="entry name" value="IRON(3+)-HYDROXAMATE IMPORT ATP-BINDING PROTEIN FHUC"/>
    <property type="match status" value="1"/>
</dbReference>
<keyword evidence="3" id="KW-0813">Transport</keyword>
<evidence type="ECO:0000256" key="1">
    <source>
        <dbReference type="ARBA" id="ARBA00004202"/>
    </source>
</evidence>
<dbReference type="CDD" id="cd03214">
    <property type="entry name" value="ABC_Iron-Siderophores_B12_Hemin"/>
    <property type="match status" value="1"/>
</dbReference>
<gene>
    <name evidence="12" type="primary">yusV</name>
    <name evidence="12" type="ORF">STARVERO_04076</name>
</gene>
<dbReference type="Gene3D" id="3.40.50.300">
    <property type="entry name" value="P-loop containing nucleotide triphosphate hydrolases"/>
    <property type="match status" value="1"/>
</dbReference>
<dbReference type="Pfam" id="PF00005">
    <property type="entry name" value="ABC_tran"/>
    <property type="match status" value="1"/>
</dbReference>
<keyword evidence="9" id="KW-0406">Ion transport</keyword>
<dbReference type="SUPFAM" id="SSF52540">
    <property type="entry name" value="P-loop containing nucleoside triphosphate hydrolases"/>
    <property type="match status" value="1"/>
</dbReference>
<dbReference type="InterPro" id="IPR051535">
    <property type="entry name" value="Siderophore_ABC-ATPase"/>
</dbReference>
<feature type="domain" description="ABC transporter" evidence="11">
    <location>
        <begin position="12"/>
        <end position="247"/>
    </location>
</feature>
<sequence>MPRHDRASENVLATKDLSLAYGRSPIVEHLDLAVRTGAFTALLGPNGSGKSTCLRALAGLLAPKGGTVLLDGTSISRLSTRQLALRVGFLHQGPPVPEGLTVQDLVRQGRYPHRSLFGVWSTKDESACEEALMLTGTMDLRHRPLESLSGGQRQRAWIAVTLAQETDILLLDEPTTFLDLAHQIELMELVVRLVRRDKTVVAVLHDLNQAARYADHIVLLKAGRLCAAGAPATVLTAPNIHQVFDVAVTVIDDPVTGTPLCLPLSRQV</sequence>
<dbReference type="SMART" id="SM00382">
    <property type="entry name" value="AAA"/>
    <property type="match status" value="1"/>
</dbReference>
<keyword evidence="6" id="KW-0547">Nucleotide-binding</keyword>
<dbReference type="FunFam" id="3.40.50.300:FF:000134">
    <property type="entry name" value="Iron-enterobactin ABC transporter ATP-binding protein"/>
    <property type="match status" value="1"/>
</dbReference>
<dbReference type="PROSITE" id="PS00211">
    <property type="entry name" value="ABC_TRANSPORTER_1"/>
    <property type="match status" value="1"/>
</dbReference>
<evidence type="ECO:0000256" key="7">
    <source>
        <dbReference type="ARBA" id="ARBA00022840"/>
    </source>
</evidence>
<dbReference type="AlphaFoldDB" id="A0A5S9Q5X8"/>
<keyword evidence="5" id="KW-0410">Iron transport</keyword>
<evidence type="ECO:0000259" key="11">
    <source>
        <dbReference type="PROSITE" id="PS50893"/>
    </source>
</evidence>
<dbReference type="InterPro" id="IPR027417">
    <property type="entry name" value="P-loop_NTPase"/>
</dbReference>
<comment type="similarity">
    <text evidence="2">Belongs to the ABC transporter superfamily.</text>
</comment>
<evidence type="ECO:0000256" key="5">
    <source>
        <dbReference type="ARBA" id="ARBA00022496"/>
    </source>
</evidence>
<reference evidence="12 13" key="1">
    <citation type="submission" date="2019-12" db="EMBL/GenBank/DDBJ databases">
        <authorList>
            <person name="Reyes-Prieto M."/>
        </authorList>
    </citation>
    <scope>NUCLEOTIDE SEQUENCE [LARGE SCALE GENOMIC DNA]</scope>
    <source>
        <strain evidence="12">HF14-78462</strain>
    </source>
</reference>
<evidence type="ECO:0000256" key="4">
    <source>
        <dbReference type="ARBA" id="ARBA00022475"/>
    </source>
</evidence>
<dbReference type="Proteomes" id="UP000433050">
    <property type="component" value="Unassembled WGS sequence"/>
</dbReference>
<evidence type="ECO:0000256" key="10">
    <source>
        <dbReference type="ARBA" id="ARBA00023136"/>
    </source>
</evidence>
<dbReference type="PANTHER" id="PTHR42771">
    <property type="entry name" value="IRON(3+)-HYDROXAMATE IMPORT ATP-BINDING PROTEIN FHUC"/>
    <property type="match status" value="1"/>
</dbReference>
<dbReference type="RefSeq" id="WP_159601196.1">
    <property type="nucleotide sequence ID" value="NZ_CACSAS010000001.1"/>
</dbReference>
<accession>A0A5S9Q5X8</accession>
<evidence type="ECO:0000313" key="13">
    <source>
        <dbReference type="Proteomes" id="UP000433050"/>
    </source>
</evidence>
<dbReference type="InterPro" id="IPR003593">
    <property type="entry name" value="AAA+_ATPase"/>
</dbReference>
<dbReference type="GO" id="GO:0016887">
    <property type="term" value="F:ATP hydrolysis activity"/>
    <property type="evidence" value="ECO:0007669"/>
    <property type="project" value="InterPro"/>
</dbReference>
<dbReference type="EMBL" id="CACSAS010000001">
    <property type="protein sequence ID" value="CAA0112609.1"/>
    <property type="molecule type" value="Genomic_DNA"/>
</dbReference>
<keyword evidence="13" id="KW-1185">Reference proteome</keyword>
<dbReference type="GO" id="GO:0005524">
    <property type="term" value="F:ATP binding"/>
    <property type="evidence" value="ECO:0007669"/>
    <property type="project" value="UniProtKB-KW"/>
</dbReference>
<dbReference type="InterPro" id="IPR003439">
    <property type="entry name" value="ABC_transporter-like_ATP-bd"/>
</dbReference>
<evidence type="ECO:0000256" key="3">
    <source>
        <dbReference type="ARBA" id="ARBA00022448"/>
    </source>
</evidence>
<evidence type="ECO:0000256" key="9">
    <source>
        <dbReference type="ARBA" id="ARBA00023065"/>
    </source>
</evidence>
<dbReference type="InterPro" id="IPR017871">
    <property type="entry name" value="ABC_transporter-like_CS"/>
</dbReference>
<proteinExistence type="inferred from homology"/>
<keyword evidence="10" id="KW-0472">Membrane</keyword>
<protein>
    <submittedName>
        <fullName evidence="12">Putative siderophore transport system ATP-binding protein YusV</fullName>
    </submittedName>
</protein>
<organism evidence="12 13">
    <name type="scientific">Starkeya nomas</name>
    <dbReference type="NCBI Taxonomy" id="2666134"/>
    <lineage>
        <taxon>Bacteria</taxon>
        <taxon>Pseudomonadati</taxon>
        <taxon>Pseudomonadota</taxon>
        <taxon>Alphaproteobacteria</taxon>
        <taxon>Hyphomicrobiales</taxon>
        <taxon>Xanthobacteraceae</taxon>
        <taxon>Starkeya</taxon>
    </lineage>
</organism>
<dbReference type="GO" id="GO:0006826">
    <property type="term" value="P:iron ion transport"/>
    <property type="evidence" value="ECO:0007669"/>
    <property type="project" value="UniProtKB-KW"/>
</dbReference>
<comment type="subcellular location">
    <subcellularLocation>
        <location evidence="1">Cell membrane</location>
        <topology evidence="1">Peripheral membrane protein</topology>
    </subcellularLocation>
</comment>
<evidence type="ECO:0000256" key="2">
    <source>
        <dbReference type="ARBA" id="ARBA00005417"/>
    </source>
</evidence>